<evidence type="ECO:0000313" key="2">
    <source>
        <dbReference type="EMBL" id="MBK0397324.1"/>
    </source>
</evidence>
<reference evidence="2 3" key="1">
    <citation type="journal article" date="2021" name="Pathogens">
        <title>Isolation and Characterization of Kingella bonacorsii sp. nov., A Novel Kingella Species Detected in a Stable Periodontitis Subject.</title>
        <authorList>
            <person name="Antezack A."/>
            <person name="Boxberger M."/>
            <person name="Rolland C."/>
            <person name="Monnet-Corti V."/>
            <person name="La Scola B."/>
        </authorList>
    </citation>
    <scope>NUCLEOTIDE SEQUENCE [LARGE SCALE GENOMIC DNA]</scope>
    <source>
        <strain evidence="2 3">Marseille-Q4569</strain>
    </source>
</reference>
<organism evidence="2 3">
    <name type="scientific">Kingella bonacorsii</name>
    <dbReference type="NCBI Taxonomy" id="2796361"/>
    <lineage>
        <taxon>Bacteria</taxon>
        <taxon>Pseudomonadati</taxon>
        <taxon>Pseudomonadota</taxon>
        <taxon>Betaproteobacteria</taxon>
        <taxon>Neisseriales</taxon>
        <taxon>Neisseriaceae</taxon>
        <taxon>Kingella</taxon>
    </lineage>
</organism>
<dbReference type="Pfam" id="PF01161">
    <property type="entry name" value="PBP"/>
    <property type="match status" value="1"/>
</dbReference>
<protein>
    <submittedName>
        <fullName evidence="2">YbhB/YbcL family Raf kinase inhibitor-like protein</fullName>
    </submittedName>
</protein>
<gene>
    <name evidence="2" type="ORF">JDW22_12250</name>
</gene>
<keyword evidence="2" id="KW-0649">Protein kinase inhibitor</keyword>
<dbReference type="Proteomes" id="UP000614058">
    <property type="component" value="Unassembled WGS sequence"/>
</dbReference>
<sequence length="182" mass="19145">MKTWLYTAALMGLTALSTAASAEGKFSVQMGGLQNGHFAQRHLLSEAYGFGCTGGNIAPTISWKNAPKGTKSFVLTMYDKDAPTGLGWMHWVVANIPANVSALPENQPLPQGTLQTRTDGGTAGFMGACPPKGQNHRYEITVTAVDVATLPNITADATPALVGFFANAHALGKAKVTVRQAR</sequence>
<feature type="chain" id="PRO_5046109461" evidence="1">
    <location>
        <begin position="23"/>
        <end position="182"/>
    </location>
</feature>
<dbReference type="PANTHER" id="PTHR30289">
    <property type="entry name" value="UNCHARACTERIZED PROTEIN YBCL-RELATED"/>
    <property type="match status" value="1"/>
</dbReference>
<accession>A0ABS1BVJ0</accession>
<dbReference type="CDD" id="cd00865">
    <property type="entry name" value="PEBP_bact_arch"/>
    <property type="match status" value="1"/>
</dbReference>
<dbReference type="NCBIfam" id="TIGR00481">
    <property type="entry name" value="YbhB/YbcL family Raf kinase inhibitor-like protein"/>
    <property type="match status" value="1"/>
</dbReference>
<dbReference type="InterPro" id="IPR036610">
    <property type="entry name" value="PEBP-like_sf"/>
</dbReference>
<proteinExistence type="predicted"/>
<dbReference type="EMBL" id="JAEHNZ010000005">
    <property type="protein sequence ID" value="MBK0397324.1"/>
    <property type="molecule type" value="Genomic_DNA"/>
</dbReference>
<keyword evidence="3" id="KW-1185">Reference proteome</keyword>
<dbReference type="Gene3D" id="3.90.280.10">
    <property type="entry name" value="PEBP-like"/>
    <property type="match status" value="1"/>
</dbReference>
<keyword evidence="1" id="KW-0732">Signal</keyword>
<feature type="signal peptide" evidence="1">
    <location>
        <begin position="1"/>
        <end position="22"/>
    </location>
</feature>
<comment type="caution">
    <text evidence="2">The sequence shown here is derived from an EMBL/GenBank/DDBJ whole genome shotgun (WGS) entry which is preliminary data.</text>
</comment>
<evidence type="ECO:0000256" key="1">
    <source>
        <dbReference type="SAM" id="SignalP"/>
    </source>
</evidence>
<dbReference type="SUPFAM" id="SSF49777">
    <property type="entry name" value="PEBP-like"/>
    <property type="match status" value="1"/>
</dbReference>
<dbReference type="InterPro" id="IPR005247">
    <property type="entry name" value="YbhB_YbcL/LppC-like"/>
</dbReference>
<dbReference type="RefSeq" id="WP_200523282.1">
    <property type="nucleotide sequence ID" value="NZ_JAEHNZ010000005.1"/>
</dbReference>
<dbReference type="PANTHER" id="PTHR30289:SF1">
    <property type="entry name" value="PEBP (PHOSPHATIDYLETHANOLAMINE-BINDING PROTEIN) FAMILY PROTEIN"/>
    <property type="match status" value="1"/>
</dbReference>
<name>A0ABS1BVJ0_9NEIS</name>
<dbReference type="GO" id="GO:0004860">
    <property type="term" value="F:protein kinase inhibitor activity"/>
    <property type="evidence" value="ECO:0007669"/>
    <property type="project" value="UniProtKB-KW"/>
</dbReference>
<evidence type="ECO:0000313" key="3">
    <source>
        <dbReference type="Proteomes" id="UP000614058"/>
    </source>
</evidence>
<dbReference type="InterPro" id="IPR008914">
    <property type="entry name" value="PEBP"/>
</dbReference>